<evidence type="ECO:0000256" key="1">
    <source>
        <dbReference type="SAM" id="MobiDB-lite"/>
    </source>
</evidence>
<reference evidence="2 3" key="1">
    <citation type="journal article" date="2016" name="Microb. Cell Fact.">
        <title>Dissection of exopolysaccharide biosynthesis in Kozakia baliensis.</title>
        <authorList>
            <person name="Brandt J.U."/>
            <person name="Jakob F."/>
            <person name="Behr J."/>
            <person name="Geissler A.J."/>
            <person name="Vogel R.F."/>
        </authorList>
    </citation>
    <scope>NUCLEOTIDE SEQUENCE [LARGE SCALE GENOMIC DNA]</scope>
    <source>
        <strain evidence="2 3">DSM 14400</strain>
    </source>
</reference>
<feature type="region of interest" description="Disordered" evidence="1">
    <location>
        <begin position="395"/>
        <end position="429"/>
    </location>
</feature>
<gene>
    <name evidence="2" type="ORF">A0U89_07030</name>
</gene>
<dbReference type="InterPro" id="IPR006427">
    <property type="entry name" value="Portal_HK97"/>
</dbReference>
<evidence type="ECO:0000313" key="2">
    <source>
        <dbReference type="EMBL" id="AOX16930.1"/>
    </source>
</evidence>
<evidence type="ECO:0000313" key="3">
    <source>
        <dbReference type="Proteomes" id="UP000179145"/>
    </source>
</evidence>
<accession>A0A1D8UTF8</accession>
<dbReference type="NCBIfam" id="TIGR01537">
    <property type="entry name" value="portal_HK97"/>
    <property type="match status" value="1"/>
</dbReference>
<dbReference type="Proteomes" id="UP000179145">
    <property type="component" value="Chromosome"/>
</dbReference>
<evidence type="ECO:0008006" key="4">
    <source>
        <dbReference type="Google" id="ProtNLM"/>
    </source>
</evidence>
<organism evidence="2 3">
    <name type="scientific">Kozakia baliensis</name>
    <dbReference type="NCBI Taxonomy" id="153496"/>
    <lineage>
        <taxon>Bacteria</taxon>
        <taxon>Pseudomonadati</taxon>
        <taxon>Pseudomonadota</taxon>
        <taxon>Alphaproteobacteria</taxon>
        <taxon>Acetobacterales</taxon>
        <taxon>Acetobacteraceae</taxon>
        <taxon>Kozakia</taxon>
    </lineage>
</organism>
<proteinExistence type="predicted"/>
<dbReference type="EMBL" id="CP014674">
    <property type="protein sequence ID" value="AOX16930.1"/>
    <property type="molecule type" value="Genomic_DNA"/>
</dbReference>
<dbReference type="InterPro" id="IPR006944">
    <property type="entry name" value="Phage/GTA_portal"/>
</dbReference>
<protein>
    <recommendedName>
        <fullName evidence="4">Portal protein</fullName>
    </recommendedName>
</protein>
<dbReference type="Pfam" id="PF04860">
    <property type="entry name" value="Phage_portal"/>
    <property type="match status" value="1"/>
</dbReference>
<dbReference type="AlphaFoldDB" id="A0A1D8UTF8"/>
<dbReference type="KEGG" id="kba:A0U89_07030"/>
<sequence length="429" mass="47230">MEPTFSMPSRQKDVGTSTQPSLGMLAAFGGMMSNTGTPVTPFTSLRSASVYGCVNRLGQDIAKLPLGVRQKLPSGEGYRPRPNHPLMRLLRRPNNWMTPYQFMRYMVSCIQLRGNAYAAILRNPLGDPVELIPISPDRVNVQVSVNGLVFYDFSHPLIGDGLRWHAEDILHFKNMCVDGGYVGLSPIAFAQDTMGLAIAAQEQAAILFRQGNQTGGILSTEKQLGPELTTQIANEVARQYSGVQNSSKPMVLGGGFKYERMSITPDEAQFLESRKFSVEEICRIFGVPPHKIQHIVGGTFANIENQEQAYINDALQPIATEVEQEQARKLFFEDEIDEGLEIFFDFRALLRGDMKTRFEAYSIGMQTGFMNGNEARANEGLGPVEGGEIYRFPLNTAPIKPASPPPTGAPGDQAPAVEDTPPIQPEETE</sequence>
<dbReference type="STRING" id="153496.A0U89_07030"/>
<keyword evidence="3" id="KW-1185">Reference proteome</keyword>
<name>A0A1D8UTF8_9PROT</name>